<dbReference type="AlphaFoldDB" id="A0A934MHX0"/>
<dbReference type="EMBL" id="JAEKJA010000009">
    <property type="protein sequence ID" value="MBJ3776546.1"/>
    <property type="molecule type" value="Genomic_DNA"/>
</dbReference>
<dbReference type="EC" id="3.2.1.4" evidence="3"/>
<evidence type="ECO:0000256" key="7">
    <source>
        <dbReference type="ARBA" id="ARBA00023326"/>
    </source>
</evidence>
<comment type="catalytic activity">
    <reaction evidence="1">
        <text>Endohydrolysis of (1-&gt;4)-beta-D-glucosidic linkages in cellulose, lichenin and cereal beta-D-glucans.</text>
        <dbReference type="EC" id="3.2.1.4"/>
    </reaction>
</comment>
<sequence length="307" mass="34592">MKADGRIVDPENGNITHSESQAYGLLLSLFADEPVTFEQIWNFTKNHMLRADNLFAWRYTPGHGITDNNNATDADLIISSTLALAGRRWNRGDYLEQAIRTSEAIGKKLIRHHRGQLLLMPAEKGFGTRSQADGPVLNLSYYVFSALHISEALTPQYDWDSVSRSGFDLINRSLRNGTLTDWTSAEDPRHPKTARDVGPREFGYNAIRVGLNLLLLDGPERDQALELFYRNNSPYLTRRSPNGHSLGALKDPGYQALAETIRCDLTGQPVDMNLFNYTPTTYYASAIHLMMFAVLYRRHPECLPGMS</sequence>
<keyword evidence="6" id="KW-0326">Glycosidase</keyword>
<comment type="similarity">
    <text evidence="2">Belongs to the glycosyl hydrolase 8 (cellulase D) family.</text>
</comment>
<gene>
    <name evidence="8" type="ORF">JCR33_12640</name>
</gene>
<evidence type="ECO:0000256" key="6">
    <source>
        <dbReference type="ARBA" id="ARBA00023295"/>
    </source>
</evidence>
<dbReference type="Proteomes" id="UP000609531">
    <property type="component" value="Unassembled WGS sequence"/>
</dbReference>
<evidence type="ECO:0000256" key="5">
    <source>
        <dbReference type="ARBA" id="ARBA00023001"/>
    </source>
</evidence>
<dbReference type="InterPro" id="IPR012341">
    <property type="entry name" value="6hp_glycosidase-like_sf"/>
</dbReference>
<dbReference type="InterPro" id="IPR002037">
    <property type="entry name" value="Glyco_hydro_8"/>
</dbReference>
<dbReference type="PRINTS" id="PR00735">
    <property type="entry name" value="GLHYDRLASE8"/>
</dbReference>
<dbReference type="GO" id="GO:0030245">
    <property type="term" value="P:cellulose catabolic process"/>
    <property type="evidence" value="ECO:0007669"/>
    <property type="project" value="UniProtKB-KW"/>
</dbReference>
<keyword evidence="5" id="KW-0136">Cellulose degradation</keyword>
<evidence type="ECO:0000256" key="4">
    <source>
        <dbReference type="ARBA" id="ARBA00022801"/>
    </source>
</evidence>
<name>A0A934MHX0_9HYPH</name>
<dbReference type="SUPFAM" id="SSF48208">
    <property type="entry name" value="Six-hairpin glycosidases"/>
    <property type="match status" value="1"/>
</dbReference>
<dbReference type="Pfam" id="PF01270">
    <property type="entry name" value="Glyco_hydro_8"/>
    <property type="match status" value="1"/>
</dbReference>
<evidence type="ECO:0000313" key="9">
    <source>
        <dbReference type="Proteomes" id="UP000609531"/>
    </source>
</evidence>
<reference evidence="8" key="1">
    <citation type="submission" date="2020-12" db="EMBL/GenBank/DDBJ databases">
        <title>Bacterial taxonomy.</title>
        <authorList>
            <person name="Pan X."/>
        </authorList>
    </citation>
    <scope>NUCLEOTIDE SEQUENCE</scope>
    <source>
        <strain evidence="8">B2012</strain>
    </source>
</reference>
<protein>
    <recommendedName>
        <fullName evidence="3">cellulase</fullName>
        <ecNumber evidence="3">3.2.1.4</ecNumber>
    </recommendedName>
</protein>
<keyword evidence="7" id="KW-0624">Polysaccharide degradation</keyword>
<dbReference type="InterPro" id="IPR008928">
    <property type="entry name" value="6-hairpin_glycosidase_sf"/>
</dbReference>
<keyword evidence="9" id="KW-1185">Reference proteome</keyword>
<accession>A0A934MHX0</accession>
<evidence type="ECO:0000313" key="8">
    <source>
        <dbReference type="EMBL" id="MBJ3776546.1"/>
    </source>
</evidence>
<dbReference type="Gene3D" id="1.50.10.10">
    <property type="match status" value="1"/>
</dbReference>
<organism evidence="8 9">
    <name type="scientific">Acuticoccus mangrovi</name>
    <dbReference type="NCBI Taxonomy" id="2796142"/>
    <lineage>
        <taxon>Bacteria</taxon>
        <taxon>Pseudomonadati</taxon>
        <taxon>Pseudomonadota</taxon>
        <taxon>Alphaproteobacteria</taxon>
        <taxon>Hyphomicrobiales</taxon>
        <taxon>Amorphaceae</taxon>
        <taxon>Acuticoccus</taxon>
    </lineage>
</organism>
<dbReference type="GO" id="GO:0008810">
    <property type="term" value="F:cellulase activity"/>
    <property type="evidence" value="ECO:0007669"/>
    <property type="project" value="UniProtKB-EC"/>
</dbReference>
<proteinExistence type="inferred from homology"/>
<evidence type="ECO:0000256" key="3">
    <source>
        <dbReference type="ARBA" id="ARBA00012601"/>
    </source>
</evidence>
<keyword evidence="7" id="KW-0119">Carbohydrate metabolism</keyword>
<evidence type="ECO:0000256" key="1">
    <source>
        <dbReference type="ARBA" id="ARBA00000966"/>
    </source>
</evidence>
<comment type="caution">
    <text evidence="8">The sequence shown here is derived from an EMBL/GenBank/DDBJ whole genome shotgun (WGS) entry which is preliminary data.</text>
</comment>
<evidence type="ECO:0000256" key="2">
    <source>
        <dbReference type="ARBA" id="ARBA00009209"/>
    </source>
</evidence>
<keyword evidence="4" id="KW-0378">Hydrolase</keyword>